<evidence type="ECO:0000313" key="2">
    <source>
        <dbReference type="EMBL" id="KAJ8486685.1"/>
    </source>
</evidence>
<dbReference type="EMBL" id="JAQQAF010000005">
    <property type="protein sequence ID" value="KAJ8486685.1"/>
    <property type="molecule type" value="Genomic_DNA"/>
</dbReference>
<feature type="compositionally biased region" description="Acidic residues" evidence="1">
    <location>
        <begin position="76"/>
        <end position="91"/>
    </location>
</feature>
<dbReference type="GO" id="GO:0005886">
    <property type="term" value="C:plasma membrane"/>
    <property type="evidence" value="ECO:0007669"/>
    <property type="project" value="InterPro"/>
</dbReference>
<evidence type="ECO:0008006" key="4">
    <source>
        <dbReference type="Google" id="ProtNLM"/>
    </source>
</evidence>
<feature type="compositionally biased region" description="Low complexity" evidence="1">
    <location>
        <begin position="177"/>
        <end position="190"/>
    </location>
</feature>
<proteinExistence type="predicted"/>
<dbReference type="AlphaFoldDB" id="A0AAV8PGY5"/>
<dbReference type="InterPro" id="IPR039619">
    <property type="entry name" value="MAKR2/5"/>
</dbReference>
<dbReference type="Proteomes" id="UP001222027">
    <property type="component" value="Unassembled WGS sequence"/>
</dbReference>
<feature type="compositionally biased region" description="Low complexity" evidence="1">
    <location>
        <begin position="394"/>
        <end position="404"/>
    </location>
</feature>
<organism evidence="2 3">
    <name type="scientific">Ensete ventricosum</name>
    <name type="common">Abyssinian banana</name>
    <name type="synonym">Musa ensete</name>
    <dbReference type="NCBI Taxonomy" id="4639"/>
    <lineage>
        <taxon>Eukaryota</taxon>
        <taxon>Viridiplantae</taxon>
        <taxon>Streptophyta</taxon>
        <taxon>Embryophyta</taxon>
        <taxon>Tracheophyta</taxon>
        <taxon>Spermatophyta</taxon>
        <taxon>Magnoliopsida</taxon>
        <taxon>Liliopsida</taxon>
        <taxon>Zingiberales</taxon>
        <taxon>Musaceae</taxon>
        <taxon>Ensete</taxon>
    </lineage>
</organism>
<comment type="caution">
    <text evidence="2">The sequence shown here is derived from an EMBL/GenBank/DDBJ whole genome shotgun (WGS) entry which is preliminary data.</text>
</comment>
<feature type="region of interest" description="Disordered" evidence="1">
    <location>
        <begin position="166"/>
        <end position="193"/>
    </location>
</feature>
<feature type="region of interest" description="Disordered" evidence="1">
    <location>
        <begin position="1"/>
        <end position="113"/>
    </location>
</feature>
<evidence type="ECO:0000313" key="3">
    <source>
        <dbReference type="Proteomes" id="UP001222027"/>
    </source>
</evidence>
<keyword evidence="3" id="KW-1185">Reference proteome</keyword>
<reference evidence="2 3" key="1">
    <citation type="submission" date="2022-12" db="EMBL/GenBank/DDBJ databases">
        <title>Chromosome-scale assembly of the Ensete ventricosum genome.</title>
        <authorList>
            <person name="Dussert Y."/>
            <person name="Stocks J."/>
            <person name="Wendawek A."/>
            <person name="Woldeyes F."/>
            <person name="Nichols R.A."/>
            <person name="Borrell J.S."/>
        </authorList>
    </citation>
    <scope>NUCLEOTIDE SEQUENCE [LARGE SCALE GENOMIC DNA]</scope>
    <source>
        <strain evidence="3">cv. Maze</strain>
        <tissue evidence="2">Seeds</tissue>
    </source>
</reference>
<feature type="compositionally biased region" description="Basic and acidic residues" evidence="1">
    <location>
        <begin position="384"/>
        <end position="393"/>
    </location>
</feature>
<feature type="compositionally biased region" description="Acidic residues" evidence="1">
    <location>
        <begin position="37"/>
        <end position="50"/>
    </location>
</feature>
<feature type="region of interest" description="Disordered" evidence="1">
    <location>
        <begin position="367"/>
        <end position="411"/>
    </location>
</feature>
<feature type="region of interest" description="Disordered" evidence="1">
    <location>
        <begin position="131"/>
        <end position="151"/>
    </location>
</feature>
<sequence>MELFRLLAHAGEHGDGDPSPGTKPADATIAATVLCTDSDDGGGDSEDEGPFFDLELTPPMQDDTDLHRENQQSSDAETEDEDGMEEFDLEFSPDGGRYGRGGASLRRDPDLSLSPSDGLFFKGRHVPLEPSSSTDFAASEVPKSSKSQVPALLKSGARARAFKLGFHRRSKSASMEPNPVSSPAAMSSPPKQKHRNKFFVRFKVEAAPSVPLFTRDNSSRSSGSSRSALLFANDGWPASDDKKLLKDVLQRYLSKIKPFYIKISKRYGEKLRFSGPVSSSRAMKVRPAKEGGGDQLKPTVYSWSSFSGSLKSQDENNPAGLRVVSRRLRKSRSASAAVASVRSPPLATGRLDDSLLEQQDGIQSAIAHCKRSFNRGSESPLMRSRSDSGDGRSLESSCSSSSSSSGGGGDV</sequence>
<gene>
    <name evidence="2" type="ORF">OPV22_019170</name>
</gene>
<name>A0AAV8PGY5_ENSVE</name>
<protein>
    <recommendedName>
        <fullName evidence="4">Membrane-associated kinase regulator 2</fullName>
    </recommendedName>
</protein>
<dbReference type="PANTHER" id="PTHR33929">
    <property type="entry name" value="MEMBRANE-ASSOCIATED KINASE REGULATOR 2-RELATED"/>
    <property type="match status" value="1"/>
</dbReference>
<feature type="compositionally biased region" description="Polar residues" evidence="1">
    <location>
        <begin position="131"/>
        <end position="148"/>
    </location>
</feature>
<dbReference type="PANTHER" id="PTHR33929:SF7">
    <property type="entry name" value="OS05G0584400 PROTEIN"/>
    <property type="match status" value="1"/>
</dbReference>
<evidence type="ECO:0000256" key="1">
    <source>
        <dbReference type="SAM" id="MobiDB-lite"/>
    </source>
</evidence>
<accession>A0AAV8PGY5</accession>